<keyword evidence="5" id="KW-0812">Transmembrane</keyword>
<comment type="caution">
    <text evidence="9">The sequence shown here is derived from an EMBL/GenBank/DDBJ whole genome shotgun (WGS) entry which is preliminary data.</text>
</comment>
<evidence type="ECO:0000256" key="4">
    <source>
        <dbReference type="ARBA" id="ARBA00022452"/>
    </source>
</evidence>
<dbReference type="EMBL" id="SLVJ01000018">
    <property type="protein sequence ID" value="TCM64387.1"/>
    <property type="molecule type" value="Genomic_DNA"/>
</dbReference>
<sequence length="499" mass="55699">MKIKYFIKQTSCISSDITTIKWSYLCVLLCLPSTFAHAEQQSNTRFIEKIVSFLGPQPDENFKTAQLQQLTNFRNDQSNLLEIHPANQMSQSMSLIQAVRFALQRNPDIAQRISILAAQNSNVTVAKSQYYPQISGGLGTGDLMSSNRGRQVLSLNATQMVYDFGKVKSSVNTQQQKVFLEQANVLVSIDDIAYQVSFAIVNIERYRSGIQIAEQQIKGISHILEIANLRAQAGISSQADPIQAESFLQSAQSNLIAQQSMLQQYQQRLSLLLGFDVSKRSWVIPDQLIAASNLYAEPQFNIIPRMIAAQAEIEIAKSEKKQTDLTRYPTLSLKGGISQAINGDNPNNNNGDRFDQSIMFEASSNFYQGGATTARVRAASFAEEAAKAKVNAVYLAVLDQIRTTRETIENKQRQMQVLSARQNTTVRTRELYQEQYKLGTRTVLDLLNAEIAIHSASSELENARYDIYSSLAQYIGATGLSRQAYDLNNISIQGFEVQP</sequence>
<proteinExistence type="inferred from homology"/>
<evidence type="ECO:0000256" key="8">
    <source>
        <dbReference type="SAM" id="SignalP"/>
    </source>
</evidence>
<organism evidence="9 10">
    <name type="scientific">Acinetobacter calcoaceticus</name>
    <dbReference type="NCBI Taxonomy" id="471"/>
    <lineage>
        <taxon>Bacteria</taxon>
        <taxon>Pseudomonadati</taxon>
        <taxon>Pseudomonadota</taxon>
        <taxon>Gammaproteobacteria</taxon>
        <taxon>Moraxellales</taxon>
        <taxon>Moraxellaceae</taxon>
        <taxon>Acinetobacter</taxon>
        <taxon>Acinetobacter calcoaceticus/baumannii complex</taxon>
    </lineage>
</organism>
<keyword evidence="7" id="KW-0998">Cell outer membrane</keyword>
<keyword evidence="3" id="KW-0813">Transport</keyword>
<evidence type="ECO:0000256" key="6">
    <source>
        <dbReference type="ARBA" id="ARBA00023136"/>
    </source>
</evidence>
<accession>A0A4R1XK49</accession>
<feature type="signal peptide" evidence="8">
    <location>
        <begin position="1"/>
        <end position="38"/>
    </location>
</feature>
<evidence type="ECO:0000313" key="9">
    <source>
        <dbReference type="EMBL" id="TCM64387.1"/>
    </source>
</evidence>
<evidence type="ECO:0000313" key="10">
    <source>
        <dbReference type="Proteomes" id="UP000294963"/>
    </source>
</evidence>
<evidence type="ECO:0000256" key="1">
    <source>
        <dbReference type="ARBA" id="ARBA00004442"/>
    </source>
</evidence>
<keyword evidence="10" id="KW-1185">Reference proteome</keyword>
<keyword evidence="8" id="KW-0732">Signal</keyword>
<name>A0A4R1XK49_ACICA</name>
<dbReference type="GO" id="GO:0015288">
    <property type="term" value="F:porin activity"/>
    <property type="evidence" value="ECO:0007669"/>
    <property type="project" value="TreeGrafter"/>
</dbReference>
<keyword evidence="4" id="KW-1134">Transmembrane beta strand</keyword>
<keyword evidence="6" id="KW-0472">Membrane</keyword>
<dbReference type="SUPFAM" id="SSF56954">
    <property type="entry name" value="Outer membrane efflux proteins (OEP)"/>
    <property type="match status" value="1"/>
</dbReference>
<evidence type="ECO:0000256" key="2">
    <source>
        <dbReference type="ARBA" id="ARBA00007613"/>
    </source>
</evidence>
<dbReference type="PANTHER" id="PTHR30026">
    <property type="entry name" value="OUTER MEMBRANE PROTEIN TOLC"/>
    <property type="match status" value="1"/>
</dbReference>
<dbReference type="GO" id="GO:0009279">
    <property type="term" value="C:cell outer membrane"/>
    <property type="evidence" value="ECO:0007669"/>
    <property type="project" value="UniProtKB-SubCell"/>
</dbReference>
<dbReference type="PANTHER" id="PTHR30026:SF22">
    <property type="entry name" value="OUTER MEMBRANE EFFLUX PROTEIN"/>
    <property type="match status" value="1"/>
</dbReference>
<protein>
    <submittedName>
        <fullName evidence="9">Adhesin transport system outer membrane protein</fullName>
    </submittedName>
</protein>
<dbReference type="AlphaFoldDB" id="A0A4R1XK49"/>
<evidence type="ECO:0000256" key="3">
    <source>
        <dbReference type="ARBA" id="ARBA00022448"/>
    </source>
</evidence>
<dbReference type="Pfam" id="PF02321">
    <property type="entry name" value="OEP"/>
    <property type="match status" value="2"/>
</dbReference>
<dbReference type="GO" id="GO:0015562">
    <property type="term" value="F:efflux transmembrane transporter activity"/>
    <property type="evidence" value="ECO:0007669"/>
    <property type="project" value="InterPro"/>
</dbReference>
<comment type="subcellular location">
    <subcellularLocation>
        <location evidence="1">Cell outer membrane</location>
    </subcellularLocation>
</comment>
<dbReference type="Gene3D" id="1.20.1600.10">
    <property type="entry name" value="Outer membrane efflux proteins (OEP)"/>
    <property type="match status" value="1"/>
</dbReference>
<feature type="chain" id="PRO_5020185052" evidence="8">
    <location>
        <begin position="39"/>
        <end position="499"/>
    </location>
</feature>
<comment type="similarity">
    <text evidence="2">Belongs to the outer membrane factor (OMF) (TC 1.B.17) family.</text>
</comment>
<dbReference type="InterPro" id="IPR051906">
    <property type="entry name" value="TolC-like"/>
</dbReference>
<dbReference type="Proteomes" id="UP000294963">
    <property type="component" value="Unassembled WGS sequence"/>
</dbReference>
<evidence type="ECO:0000256" key="7">
    <source>
        <dbReference type="ARBA" id="ARBA00023237"/>
    </source>
</evidence>
<gene>
    <name evidence="9" type="ORF">EC844_11863</name>
</gene>
<dbReference type="InterPro" id="IPR003423">
    <property type="entry name" value="OMP_efflux"/>
</dbReference>
<dbReference type="GO" id="GO:1990281">
    <property type="term" value="C:efflux pump complex"/>
    <property type="evidence" value="ECO:0007669"/>
    <property type="project" value="TreeGrafter"/>
</dbReference>
<evidence type="ECO:0000256" key="5">
    <source>
        <dbReference type="ARBA" id="ARBA00022692"/>
    </source>
</evidence>
<reference evidence="9 10" key="1">
    <citation type="submission" date="2019-03" db="EMBL/GenBank/DDBJ databases">
        <title>Genomic analyses of the natural microbiome of Caenorhabditis elegans.</title>
        <authorList>
            <person name="Samuel B."/>
        </authorList>
    </citation>
    <scope>NUCLEOTIDE SEQUENCE [LARGE SCALE GENOMIC DNA]</scope>
    <source>
        <strain evidence="9 10">JUb89</strain>
    </source>
</reference>